<proteinExistence type="predicted"/>
<keyword evidence="2" id="KW-1185">Reference proteome</keyword>
<organism evidence="1 2">
    <name type="scientific">Crotalaria pallida</name>
    <name type="common">Smooth rattlebox</name>
    <name type="synonym">Crotalaria striata</name>
    <dbReference type="NCBI Taxonomy" id="3830"/>
    <lineage>
        <taxon>Eukaryota</taxon>
        <taxon>Viridiplantae</taxon>
        <taxon>Streptophyta</taxon>
        <taxon>Embryophyta</taxon>
        <taxon>Tracheophyta</taxon>
        <taxon>Spermatophyta</taxon>
        <taxon>Magnoliopsida</taxon>
        <taxon>eudicotyledons</taxon>
        <taxon>Gunneridae</taxon>
        <taxon>Pentapetalae</taxon>
        <taxon>rosids</taxon>
        <taxon>fabids</taxon>
        <taxon>Fabales</taxon>
        <taxon>Fabaceae</taxon>
        <taxon>Papilionoideae</taxon>
        <taxon>50 kb inversion clade</taxon>
        <taxon>genistoids sensu lato</taxon>
        <taxon>core genistoids</taxon>
        <taxon>Crotalarieae</taxon>
        <taxon>Crotalaria</taxon>
    </lineage>
</organism>
<reference evidence="1 2" key="1">
    <citation type="submission" date="2024-01" db="EMBL/GenBank/DDBJ databases">
        <title>The genomes of 5 underutilized Papilionoideae crops provide insights into root nodulation and disease resistanc.</title>
        <authorList>
            <person name="Yuan L."/>
        </authorList>
    </citation>
    <scope>NUCLEOTIDE SEQUENCE [LARGE SCALE GENOMIC DNA]</scope>
    <source>
        <strain evidence="1">ZHUSHIDOU_FW_LH</strain>
        <tissue evidence="1">Leaf</tissue>
    </source>
</reference>
<dbReference type="Proteomes" id="UP001372338">
    <property type="component" value="Unassembled WGS sequence"/>
</dbReference>
<evidence type="ECO:0000313" key="2">
    <source>
        <dbReference type="Proteomes" id="UP001372338"/>
    </source>
</evidence>
<dbReference type="AlphaFoldDB" id="A0AAN9F7K7"/>
<gene>
    <name evidence="1" type="ORF">RIF29_19308</name>
</gene>
<comment type="caution">
    <text evidence="1">The sequence shown here is derived from an EMBL/GenBank/DDBJ whole genome shotgun (WGS) entry which is preliminary data.</text>
</comment>
<name>A0AAN9F7K7_CROPI</name>
<dbReference type="EMBL" id="JAYWIO010000004">
    <property type="protein sequence ID" value="KAK7266658.1"/>
    <property type="molecule type" value="Genomic_DNA"/>
</dbReference>
<accession>A0AAN9F7K7</accession>
<evidence type="ECO:0000313" key="1">
    <source>
        <dbReference type="EMBL" id="KAK7266658.1"/>
    </source>
</evidence>
<sequence>MNALTSKQSTKENTSHSKFQKTIMEWSSSNGSIISCAAAKKNETQVLNRCLSLAVSDTGPSTAHSLAFSAALYLQLLESELPFTVMYFSTLKFKSSV</sequence>
<protein>
    <submittedName>
        <fullName evidence="1">Uncharacterized protein</fullName>
    </submittedName>
</protein>